<name>A0A6A6GZD8_VIRVR</name>
<reference evidence="1" key="1">
    <citation type="journal article" date="2020" name="Stud. Mycol.">
        <title>101 Dothideomycetes genomes: a test case for predicting lifestyles and emergence of pathogens.</title>
        <authorList>
            <person name="Haridas S."/>
            <person name="Albert R."/>
            <person name="Binder M."/>
            <person name="Bloem J."/>
            <person name="Labutti K."/>
            <person name="Salamov A."/>
            <person name="Andreopoulos B."/>
            <person name="Baker S."/>
            <person name="Barry K."/>
            <person name="Bills G."/>
            <person name="Bluhm B."/>
            <person name="Cannon C."/>
            <person name="Castanera R."/>
            <person name="Culley D."/>
            <person name="Daum C."/>
            <person name="Ezra D."/>
            <person name="Gonzalez J."/>
            <person name="Henrissat B."/>
            <person name="Kuo A."/>
            <person name="Liang C."/>
            <person name="Lipzen A."/>
            <person name="Lutzoni F."/>
            <person name="Magnuson J."/>
            <person name="Mondo S."/>
            <person name="Nolan M."/>
            <person name="Ohm R."/>
            <person name="Pangilinan J."/>
            <person name="Park H.-J."/>
            <person name="Ramirez L."/>
            <person name="Alfaro M."/>
            <person name="Sun H."/>
            <person name="Tritt A."/>
            <person name="Yoshinaga Y."/>
            <person name="Zwiers L.-H."/>
            <person name="Turgeon B."/>
            <person name="Goodwin S."/>
            <person name="Spatafora J."/>
            <person name="Crous P."/>
            <person name="Grigoriev I."/>
        </authorList>
    </citation>
    <scope>NUCLEOTIDE SEQUENCE</scope>
    <source>
        <strain evidence="1">Tuck. ex Michener</strain>
    </source>
</reference>
<keyword evidence="2" id="KW-1185">Reference proteome</keyword>
<evidence type="ECO:0000313" key="1">
    <source>
        <dbReference type="EMBL" id="KAF2230860.1"/>
    </source>
</evidence>
<protein>
    <submittedName>
        <fullName evidence="1">Uncharacterized protein</fullName>
    </submittedName>
</protein>
<dbReference type="AlphaFoldDB" id="A0A6A6GZD8"/>
<accession>A0A6A6GZD8</accession>
<gene>
    <name evidence="1" type="ORF">EV356DRAFT_570063</name>
</gene>
<organism evidence="1 2">
    <name type="scientific">Viridothelium virens</name>
    <name type="common">Speckled blister lichen</name>
    <name type="synonym">Trypethelium virens</name>
    <dbReference type="NCBI Taxonomy" id="1048519"/>
    <lineage>
        <taxon>Eukaryota</taxon>
        <taxon>Fungi</taxon>
        <taxon>Dikarya</taxon>
        <taxon>Ascomycota</taxon>
        <taxon>Pezizomycotina</taxon>
        <taxon>Dothideomycetes</taxon>
        <taxon>Dothideomycetes incertae sedis</taxon>
        <taxon>Trypetheliales</taxon>
        <taxon>Trypetheliaceae</taxon>
        <taxon>Viridothelium</taxon>
    </lineage>
</organism>
<proteinExistence type="predicted"/>
<dbReference type="EMBL" id="ML991835">
    <property type="protein sequence ID" value="KAF2230860.1"/>
    <property type="molecule type" value="Genomic_DNA"/>
</dbReference>
<sequence>MDRGSLLKETEGHVSKTNEVIQDPNLVNVEGANEESVTSPEHSGTNNGSIRITKQQVLDLLPDDLGGKEFRQAGYDGRVQINPADLEMTQRISEEGLERHVDLGQLSFPAERGLLATENLRYLAIQLMQAVGPDNSAEFTFHAMLDGEEVYLYMGHLHLSQVEEFLTGESQLLYLKGAHAKASEVENEPLTRLRHLHAQKHHAVQTFVHQKQLQRQSAHKSPAEVKAMLQDDEQGVRNMLRRDRFMEETLRSHNENLKHNRELQIFLCEMKLERSKILVAEFLKEQVSANRARRLR</sequence>
<evidence type="ECO:0000313" key="2">
    <source>
        <dbReference type="Proteomes" id="UP000800092"/>
    </source>
</evidence>
<dbReference type="Proteomes" id="UP000800092">
    <property type="component" value="Unassembled WGS sequence"/>
</dbReference>